<dbReference type="AlphaFoldDB" id="R1I312"/>
<evidence type="ECO:0000313" key="1">
    <source>
        <dbReference type="EMBL" id="EOD66906.1"/>
    </source>
</evidence>
<protein>
    <submittedName>
        <fullName evidence="1">Uncharacterized protein</fullName>
    </submittedName>
</protein>
<dbReference type="PATRIC" id="fig|1292037.4.peg.3687"/>
<organism evidence="1 2">
    <name type="scientific">Amycolatopsis vancoresmycina DSM 44592</name>
    <dbReference type="NCBI Taxonomy" id="1292037"/>
    <lineage>
        <taxon>Bacteria</taxon>
        <taxon>Bacillati</taxon>
        <taxon>Actinomycetota</taxon>
        <taxon>Actinomycetes</taxon>
        <taxon>Pseudonocardiales</taxon>
        <taxon>Pseudonocardiaceae</taxon>
        <taxon>Amycolatopsis</taxon>
    </lineage>
</organism>
<reference evidence="1 2" key="1">
    <citation type="submission" date="2013-02" db="EMBL/GenBank/DDBJ databases">
        <title>Draft genome sequence of Amycolatopsis vancoresmycina strain DSM 44592T.</title>
        <authorList>
            <person name="Kumar S."/>
            <person name="Kaur N."/>
            <person name="Kaur C."/>
            <person name="Raghava G.P.S."/>
            <person name="Mayilraj S."/>
        </authorList>
    </citation>
    <scope>NUCLEOTIDE SEQUENCE [LARGE SCALE GENOMIC DNA]</scope>
    <source>
        <strain evidence="1 2">DSM 44592</strain>
    </source>
</reference>
<accession>R1I312</accession>
<name>R1I312_9PSEU</name>
<dbReference type="OrthoDB" id="3670101at2"/>
<dbReference type="eggNOG" id="ENOG5031ZXJ">
    <property type="taxonomic scope" value="Bacteria"/>
</dbReference>
<dbReference type="Proteomes" id="UP000014139">
    <property type="component" value="Unassembled WGS sequence"/>
</dbReference>
<sequence length="421" mass="43101">MPAAVGTFASAKQFVGIAVESAPGTPVAMTTTIACDKFEWEDKPVWLDDTAWTGSMVGTRGKQAGVIKTDFTMSGNVYGDTIGFLLRNILGDVAYTGGTNAGSSTTTTGALVAGTTTVVPVTSATGIVPGTVLAIDTAASLELVTVLSVVSLNVTITAPVAKAHTSGATVQPVTAPFNSKFSVYNGGNGQPVTHTLTHFSGTPTGTGARVLPSACLSDLTLKWNAETALFTYEAKGSSWPSQIAGAAPTAAPSTVPPIAAWRVTMGVAGPASGGTLVSVATDGEISIKRKLDPMYTGQNSQNPLIIQRGEVDVTGKAKFIAVTSSFTTSTSAEQAFLYMINNTQPQMQLVLDNGVAGAGDIKHTINHQSCAITASKLDGGKDAIMWDTEFQGIPTTTDAGVSGGISPIAYTLANAVPPQTY</sequence>
<comment type="caution">
    <text evidence="1">The sequence shown here is derived from an EMBL/GenBank/DDBJ whole genome shotgun (WGS) entry which is preliminary data.</text>
</comment>
<gene>
    <name evidence="1" type="ORF">H480_19323</name>
</gene>
<keyword evidence="2" id="KW-1185">Reference proteome</keyword>
<dbReference type="RefSeq" id="WP_003087149.1">
    <property type="nucleotide sequence ID" value="NZ_AOUO01000254.1"/>
</dbReference>
<evidence type="ECO:0000313" key="2">
    <source>
        <dbReference type="Proteomes" id="UP000014139"/>
    </source>
</evidence>
<proteinExistence type="predicted"/>
<dbReference type="EMBL" id="AOUO01000254">
    <property type="protein sequence ID" value="EOD66906.1"/>
    <property type="molecule type" value="Genomic_DNA"/>
</dbReference>